<dbReference type="CDD" id="cd00156">
    <property type="entry name" value="REC"/>
    <property type="match status" value="1"/>
</dbReference>
<proteinExistence type="predicted"/>
<dbReference type="InterPro" id="IPR013976">
    <property type="entry name" value="HDOD"/>
</dbReference>
<dbReference type="EMBL" id="JAENIL010000052">
    <property type="protein sequence ID" value="MBK1879631.1"/>
    <property type="molecule type" value="Genomic_DNA"/>
</dbReference>
<evidence type="ECO:0000256" key="2">
    <source>
        <dbReference type="PROSITE-ProRule" id="PRU00169"/>
    </source>
</evidence>
<dbReference type="AlphaFoldDB" id="A0A934S2U6"/>
<feature type="domain" description="Response regulatory" evidence="3">
    <location>
        <begin position="3"/>
        <end position="120"/>
    </location>
</feature>
<dbReference type="SUPFAM" id="SSF109604">
    <property type="entry name" value="HD-domain/PDEase-like"/>
    <property type="match status" value="1"/>
</dbReference>
<dbReference type="Pfam" id="PF00072">
    <property type="entry name" value="Response_reg"/>
    <property type="match status" value="1"/>
</dbReference>
<dbReference type="PANTHER" id="PTHR44591">
    <property type="entry name" value="STRESS RESPONSE REGULATOR PROTEIN 1"/>
    <property type="match status" value="1"/>
</dbReference>
<dbReference type="Proteomes" id="UP000617628">
    <property type="component" value="Unassembled WGS sequence"/>
</dbReference>
<dbReference type="Gene3D" id="3.40.50.2300">
    <property type="match status" value="1"/>
</dbReference>
<reference evidence="5" key="1">
    <citation type="submission" date="2021-01" db="EMBL/GenBank/DDBJ databases">
        <title>Modified the classification status of verrucomicrobia.</title>
        <authorList>
            <person name="Feng X."/>
        </authorList>
    </citation>
    <scope>NUCLEOTIDE SEQUENCE</scope>
    <source>
        <strain evidence="5">KCTC 13126</strain>
    </source>
</reference>
<dbReference type="Gene3D" id="1.10.3210.10">
    <property type="entry name" value="Hypothetical protein af1432"/>
    <property type="match status" value="1"/>
</dbReference>
<dbReference type="PROSITE" id="PS50110">
    <property type="entry name" value="RESPONSE_REGULATORY"/>
    <property type="match status" value="1"/>
</dbReference>
<dbReference type="Pfam" id="PF08668">
    <property type="entry name" value="HDOD"/>
    <property type="match status" value="1"/>
</dbReference>
<evidence type="ECO:0000259" key="4">
    <source>
        <dbReference type="PROSITE" id="PS51833"/>
    </source>
</evidence>
<comment type="caution">
    <text evidence="5">The sequence shown here is derived from an EMBL/GenBank/DDBJ whole genome shotgun (WGS) entry which is preliminary data.</text>
</comment>
<organism evidence="5 6">
    <name type="scientific">Pelagicoccus mobilis</name>
    <dbReference type="NCBI Taxonomy" id="415221"/>
    <lineage>
        <taxon>Bacteria</taxon>
        <taxon>Pseudomonadati</taxon>
        <taxon>Verrucomicrobiota</taxon>
        <taxon>Opitutia</taxon>
        <taxon>Puniceicoccales</taxon>
        <taxon>Pelagicoccaceae</taxon>
        <taxon>Pelagicoccus</taxon>
    </lineage>
</organism>
<keyword evidence="6" id="KW-1185">Reference proteome</keyword>
<dbReference type="InterPro" id="IPR001789">
    <property type="entry name" value="Sig_transdc_resp-reg_receiver"/>
</dbReference>
<feature type="domain" description="HDOD" evidence="4">
    <location>
        <begin position="283"/>
        <end position="482"/>
    </location>
</feature>
<evidence type="ECO:0000259" key="3">
    <source>
        <dbReference type="PROSITE" id="PS50110"/>
    </source>
</evidence>
<keyword evidence="1" id="KW-0597">Phosphoprotein</keyword>
<sequence length="568" mass="63088">MANILLVDSDEVAKLALRGIVSRGDHRFCAVDSVAEAWKLIRDSVKVDLVFLELKLKGEGGLMLIQQLKADCILRSIPVVVYTGHPDRDSVRKVLELKVQNFLVKPYREDAIFAEISKACSEPWREHYFEEGNPEWEPERLNAMLEKLEKALAGGQESLACRKAQEGQPQKPIVDWLKQVSLVAGKGGAEGVVRCLDELVFKAGEGSWPNGDVNNDPLGLASRLIHAYLHCDEIPEVFMTEEEINSEAEARDRKFWLDANLENRCPVISIDQIKREFDKLTSCPIVESISASYQMAATGRPTSLAPLLDLVHKDPGLSAEVLIAANRLKKDKEDKASAIEETRMAVGYLGENRLASIGTALDAVPERMFEAGPQSNWSSFRMFQVATGRMAQFVCEYLEMPSLAPVAYTAGLMHDLGKVLLTRLHPFALPAIQKYALDTGIGLAAAERHFIGCTTHEIAEAYAEKQGMPLRFVSVFRWINDPENASRDRDLVAAVSLARDLCRHNHVGCNGDTPMDDPASLEATPEWQVLKQRVYLGFDLAKFERLANGECRALKLELAGALPRREVA</sequence>
<dbReference type="GO" id="GO:0000160">
    <property type="term" value="P:phosphorelay signal transduction system"/>
    <property type="evidence" value="ECO:0007669"/>
    <property type="project" value="InterPro"/>
</dbReference>
<dbReference type="SUPFAM" id="SSF52172">
    <property type="entry name" value="CheY-like"/>
    <property type="match status" value="1"/>
</dbReference>
<name>A0A934S2U6_9BACT</name>
<evidence type="ECO:0000256" key="1">
    <source>
        <dbReference type="ARBA" id="ARBA00022553"/>
    </source>
</evidence>
<accession>A0A934S2U6</accession>
<dbReference type="SMART" id="SM00448">
    <property type="entry name" value="REC"/>
    <property type="match status" value="1"/>
</dbReference>
<dbReference type="PROSITE" id="PS51833">
    <property type="entry name" value="HDOD"/>
    <property type="match status" value="1"/>
</dbReference>
<dbReference type="InterPro" id="IPR011006">
    <property type="entry name" value="CheY-like_superfamily"/>
</dbReference>
<protein>
    <submittedName>
        <fullName evidence="5">HDOD domain-containing protein</fullName>
    </submittedName>
</protein>
<evidence type="ECO:0000313" key="6">
    <source>
        <dbReference type="Proteomes" id="UP000617628"/>
    </source>
</evidence>
<gene>
    <name evidence="5" type="ORF">JIN87_22285</name>
</gene>
<dbReference type="PANTHER" id="PTHR44591:SF23">
    <property type="entry name" value="CHEY SUBFAMILY"/>
    <property type="match status" value="1"/>
</dbReference>
<evidence type="ECO:0000313" key="5">
    <source>
        <dbReference type="EMBL" id="MBK1879631.1"/>
    </source>
</evidence>
<comment type="caution">
    <text evidence="2">Lacks conserved residue(s) required for the propagation of feature annotation.</text>
</comment>
<dbReference type="InterPro" id="IPR050595">
    <property type="entry name" value="Bact_response_regulator"/>
</dbReference>
<dbReference type="RefSeq" id="WP_200357843.1">
    <property type="nucleotide sequence ID" value="NZ_JAENIL010000052.1"/>
</dbReference>